<organism evidence="1 2">
    <name type="scientific">Hamadaea flava</name>
    <dbReference type="NCBI Taxonomy" id="1742688"/>
    <lineage>
        <taxon>Bacteria</taxon>
        <taxon>Bacillati</taxon>
        <taxon>Actinomycetota</taxon>
        <taxon>Actinomycetes</taxon>
        <taxon>Micromonosporales</taxon>
        <taxon>Micromonosporaceae</taxon>
        <taxon>Hamadaea</taxon>
    </lineage>
</organism>
<evidence type="ECO:0000313" key="1">
    <source>
        <dbReference type="EMBL" id="MFC4129407.1"/>
    </source>
</evidence>
<dbReference type="Proteomes" id="UP001595816">
    <property type="component" value="Unassembled WGS sequence"/>
</dbReference>
<dbReference type="EMBL" id="JBHSAY010000003">
    <property type="protein sequence ID" value="MFC4129407.1"/>
    <property type="molecule type" value="Genomic_DNA"/>
</dbReference>
<comment type="caution">
    <text evidence="1">The sequence shown here is derived from an EMBL/GenBank/DDBJ whole genome shotgun (WGS) entry which is preliminary data.</text>
</comment>
<proteinExistence type="predicted"/>
<keyword evidence="2" id="KW-1185">Reference proteome</keyword>
<accession>A0ABV8LES2</accession>
<reference evidence="2" key="1">
    <citation type="journal article" date="2019" name="Int. J. Syst. Evol. Microbiol.">
        <title>The Global Catalogue of Microorganisms (GCM) 10K type strain sequencing project: providing services to taxonomists for standard genome sequencing and annotation.</title>
        <authorList>
            <consortium name="The Broad Institute Genomics Platform"/>
            <consortium name="The Broad Institute Genome Sequencing Center for Infectious Disease"/>
            <person name="Wu L."/>
            <person name="Ma J."/>
        </authorList>
    </citation>
    <scope>NUCLEOTIDE SEQUENCE [LARGE SCALE GENOMIC DNA]</scope>
    <source>
        <strain evidence="2">CGMCC 4.7289</strain>
    </source>
</reference>
<evidence type="ECO:0000313" key="2">
    <source>
        <dbReference type="Proteomes" id="UP001595816"/>
    </source>
</evidence>
<dbReference type="RefSeq" id="WP_253759326.1">
    <property type="nucleotide sequence ID" value="NZ_JAMZDZ010000001.1"/>
</dbReference>
<name>A0ABV8LES2_9ACTN</name>
<sequence length="46" mass="5149">MKVIIARLFDSRTPARYIGRHRAPFVLPAAFVVGQARRARAARVVS</sequence>
<gene>
    <name evidence="1" type="ORF">ACFOZ4_02140</name>
</gene>
<protein>
    <submittedName>
        <fullName evidence="1">Uncharacterized protein</fullName>
    </submittedName>
</protein>